<dbReference type="InParanoid" id="G4YZR4"/>
<dbReference type="AlphaFoldDB" id="G4YZR4"/>
<organism evidence="2 3">
    <name type="scientific">Phytophthora sojae (strain P6497)</name>
    <name type="common">Soybean stem and root rot agent</name>
    <name type="synonym">Phytophthora megasperma f. sp. glycines</name>
    <dbReference type="NCBI Taxonomy" id="1094619"/>
    <lineage>
        <taxon>Eukaryota</taxon>
        <taxon>Sar</taxon>
        <taxon>Stramenopiles</taxon>
        <taxon>Oomycota</taxon>
        <taxon>Peronosporomycetes</taxon>
        <taxon>Peronosporales</taxon>
        <taxon>Peronosporaceae</taxon>
        <taxon>Phytophthora</taxon>
    </lineage>
</organism>
<sequence length="177" mass="20110">MKERSSSTVMTGRTERLVEQRRLRYVQQQLLELRNGVDKQWQVRARSDRTRTWWNYDDDGEGMQQDKTSSSTRYNQYSETVNNGEGRTEVGDGLRSRNTTACYRRKGHGRPYSWRSRVTGGPTRWTHLPQQAAEDDHETTGAVTQGDKEQTSLLDDSMTMGGTGAVQVVVTEAADSS</sequence>
<name>G4YZR4_PHYSP</name>
<gene>
    <name evidence="2" type="ORF">PHYSODRAFT_297616</name>
</gene>
<evidence type="ECO:0000313" key="3">
    <source>
        <dbReference type="Proteomes" id="UP000002640"/>
    </source>
</evidence>
<dbReference type="KEGG" id="psoj:PHYSODRAFT_297616"/>
<feature type="compositionally biased region" description="Basic and acidic residues" evidence="1">
    <location>
        <begin position="86"/>
        <end position="95"/>
    </location>
</feature>
<feature type="region of interest" description="Disordered" evidence="1">
    <location>
        <begin position="58"/>
        <end position="96"/>
    </location>
</feature>
<dbReference type="EMBL" id="JH159152">
    <property type="protein sequence ID" value="EGZ26289.1"/>
    <property type="molecule type" value="Genomic_DNA"/>
</dbReference>
<keyword evidence="3" id="KW-1185">Reference proteome</keyword>
<feature type="region of interest" description="Disordered" evidence="1">
    <location>
        <begin position="131"/>
        <end position="159"/>
    </location>
</feature>
<dbReference type="Proteomes" id="UP000002640">
    <property type="component" value="Unassembled WGS sequence"/>
</dbReference>
<feature type="compositionally biased region" description="Polar residues" evidence="1">
    <location>
        <begin position="65"/>
        <end position="85"/>
    </location>
</feature>
<evidence type="ECO:0000313" key="2">
    <source>
        <dbReference type="EMBL" id="EGZ26289.1"/>
    </source>
</evidence>
<accession>G4YZR4</accession>
<protein>
    <submittedName>
        <fullName evidence="2">Uncharacterized protein</fullName>
    </submittedName>
</protein>
<proteinExistence type="predicted"/>
<dbReference type="RefSeq" id="XP_009521577.1">
    <property type="nucleotide sequence ID" value="XM_009523282.1"/>
</dbReference>
<dbReference type="GeneID" id="20641507"/>
<evidence type="ECO:0000256" key="1">
    <source>
        <dbReference type="SAM" id="MobiDB-lite"/>
    </source>
</evidence>
<reference evidence="2 3" key="1">
    <citation type="journal article" date="2006" name="Science">
        <title>Phytophthora genome sequences uncover evolutionary origins and mechanisms of pathogenesis.</title>
        <authorList>
            <person name="Tyler B.M."/>
            <person name="Tripathy S."/>
            <person name="Zhang X."/>
            <person name="Dehal P."/>
            <person name="Jiang R.H."/>
            <person name="Aerts A."/>
            <person name="Arredondo F.D."/>
            <person name="Baxter L."/>
            <person name="Bensasson D."/>
            <person name="Beynon J.L."/>
            <person name="Chapman J."/>
            <person name="Damasceno C.M."/>
            <person name="Dorrance A.E."/>
            <person name="Dou D."/>
            <person name="Dickerman A.W."/>
            <person name="Dubchak I.L."/>
            <person name="Garbelotto M."/>
            <person name="Gijzen M."/>
            <person name="Gordon S.G."/>
            <person name="Govers F."/>
            <person name="Grunwald N.J."/>
            <person name="Huang W."/>
            <person name="Ivors K.L."/>
            <person name="Jones R.W."/>
            <person name="Kamoun S."/>
            <person name="Krampis K."/>
            <person name="Lamour K.H."/>
            <person name="Lee M.K."/>
            <person name="McDonald W.H."/>
            <person name="Medina M."/>
            <person name="Meijer H.J."/>
            <person name="Nordberg E.K."/>
            <person name="Maclean D.J."/>
            <person name="Ospina-Giraldo M.D."/>
            <person name="Morris P.F."/>
            <person name="Phuntumart V."/>
            <person name="Putnam N.H."/>
            <person name="Rash S."/>
            <person name="Rose J.K."/>
            <person name="Sakihama Y."/>
            <person name="Salamov A.A."/>
            <person name="Savidor A."/>
            <person name="Scheuring C.F."/>
            <person name="Smith B.M."/>
            <person name="Sobral B.W."/>
            <person name="Terry A."/>
            <person name="Torto-Alalibo T.A."/>
            <person name="Win J."/>
            <person name="Xu Z."/>
            <person name="Zhang H."/>
            <person name="Grigoriev I.V."/>
            <person name="Rokhsar D.S."/>
            <person name="Boore J.L."/>
        </authorList>
    </citation>
    <scope>NUCLEOTIDE SEQUENCE [LARGE SCALE GENOMIC DNA]</scope>
    <source>
        <strain evidence="2 3">P6497</strain>
    </source>
</reference>